<dbReference type="InterPro" id="IPR012292">
    <property type="entry name" value="Globin/Proto"/>
</dbReference>
<dbReference type="CDD" id="cd08916">
    <property type="entry name" value="TrHb3_P"/>
    <property type="match status" value="1"/>
</dbReference>
<evidence type="ECO:0000256" key="3">
    <source>
        <dbReference type="ARBA" id="ARBA00022723"/>
    </source>
</evidence>
<evidence type="ECO:0000256" key="1">
    <source>
        <dbReference type="ARBA" id="ARBA00022448"/>
    </source>
</evidence>
<proteinExistence type="predicted"/>
<dbReference type="GO" id="GO:0019825">
    <property type="term" value="F:oxygen binding"/>
    <property type="evidence" value="ECO:0007669"/>
    <property type="project" value="InterPro"/>
</dbReference>
<protein>
    <submittedName>
        <fullName evidence="5">Group III truncated hemoglobin</fullName>
    </submittedName>
</protein>
<keyword evidence="6" id="KW-1185">Reference proteome</keyword>
<keyword evidence="2" id="KW-0349">Heme</keyword>
<dbReference type="SUPFAM" id="SSF46458">
    <property type="entry name" value="Globin-like"/>
    <property type="match status" value="1"/>
</dbReference>
<dbReference type="Gene3D" id="1.10.490.10">
    <property type="entry name" value="Globins"/>
    <property type="match status" value="1"/>
</dbReference>
<evidence type="ECO:0000313" key="5">
    <source>
        <dbReference type="EMBL" id="QKV55779.1"/>
    </source>
</evidence>
<keyword evidence="4" id="KW-0408">Iron</keyword>
<reference evidence="5 6" key="1">
    <citation type="submission" date="2020-06" db="EMBL/GenBank/DDBJ databases">
        <title>Acidovorax antarctica sp. nov., isolated from Corinth ice sheet soil, Antarctic Fields Peninsula.</title>
        <authorList>
            <person name="Xu Q."/>
            <person name="Peng F."/>
        </authorList>
    </citation>
    <scope>NUCLEOTIDE SEQUENCE [LARGE SCALE GENOMIC DNA]</scope>
    <source>
        <strain evidence="5 6">16-35-5</strain>
        <plasmid evidence="5 6">unnamed2</plasmid>
    </source>
</reference>
<dbReference type="AlphaFoldDB" id="A0A6N1X8S7"/>
<geneLocation type="plasmid" evidence="5 6">
    <name>unnamed2</name>
</geneLocation>
<gene>
    <name evidence="5" type="ORF">HUK68_22840</name>
</gene>
<keyword evidence="1" id="KW-0813">Transport</keyword>
<dbReference type="KEGG" id="aant:HUK68_22840"/>
<organism evidence="5 6">
    <name type="scientific">Comamonas antarctica</name>
    <dbReference type="NCBI Taxonomy" id="2743470"/>
    <lineage>
        <taxon>Bacteria</taxon>
        <taxon>Pseudomonadati</taxon>
        <taxon>Pseudomonadota</taxon>
        <taxon>Betaproteobacteria</taxon>
        <taxon>Burkholderiales</taxon>
        <taxon>Comamonadaceae</taxon>
        <taxon>Comamonas</taxon>
    </lineage>
</organism>
<dbReference type="RefSeq" id="WP_175506558.1">
    <property type="nucleotide sequence ID" value="NZ_CP054842.1"/>
</dbReference>
<dbReference type="GO" id="GO:0020037">
    <property type="term" value="F:heme binding"/>
    <property type="evidence" value="ECO:0007669"/>
    <property type="project" value="InterPro"/>
</dbReference>
<keyword evidence="5" id="KW-0614">Plasmid</keyword>
<dbReference type="InterPro" id="IPR009050">
    <property type="entry name" value="Globin-like_sf"/>
</dbReference>
<evidence type="ECO:0000256" key="4">
    <source>
        <dbReference type="ARBA" id="ARBA00023004"/>
    </source>
</evidence>
<dbReference type="EMBL" id="CP054842">
    <property type="protein sequence ID" value="QKV55779.1"/>
    <property type="molecule type" value="Genomic_DNA"/>
</dbReference>
<dbReference type="Proteomes" id="UP000509579">
    <property type="component" value="Plasmid unnamed2"/>
</dbReference>
<dbReference type="InterPro" id="IPR001486">
    <property type="entry name" value="Hemoglobin_trunc"/>
</dbReference>
<keyword evidence="3" id="KW-0479">Metal-binding</keyword>
<sequence>MPGSNLCTEAEATALVHTFYARVREDEVLGPIFEAHIDDWDRHLAKLVDFWSAILRRTGRFSGAPMPKHAVLPGLSAELFQRWLKLFRENAVAQPNQAMAEQACAMAERIAQSLWMGYQISRNPDALPAALAQG</sequence>
<dbReference type="GO" id="GO:0046872">
    <property type="term" value="F:metal ion binding"/>
    <property type="evidence" value="ECO:0007669"/>
    <property type="project" value="UniProtKB-KW"/>
</dbReference>
<dbReference type="Pfam" id="PF01152">
    <property type="entry name" value="Bac_globin"/>
    <property type="match status" value="1"/>
</dbReference>
<accession>A0A6N1X8S7</accession>
<evidence type="ECO:0000256" key="2">
    <source>
        <dbReference type="ARBA" id="ARBA00022617"/>
    </source>
</evidence>
<evidence type="ECO:0000313" key="6">
    <source>
        <dbReference type="Proteomes" id="UP000509579"/>
    </source>
</evidence>
<name>A0A6N1X8S7_9BURK</name>